<dbReference type="Proteomes" id="UP000658127">
    <property type="component" value="Unassembled WGS sequence"/>
</dbReference>
<organism evidence="2 3">
    <name type="scientific">Nocardia rhizosphaerihabitans</name>
    <dbReference type="NCBI Taxonomy" id="1691570"/>
    <lineage>
        <taxon>Bacteria</taxon>
        <taxon>Bacillati</taxon>
        <taxon>Actinomycetota</taxon>
        <taxon>Actinomycetes</taxon>
        <taxon>Mycobacteriales</taxon>
        <taxon>Nocardiaceae</taxon>
        <taxon>Nocardia</taxon>
    </lineage>
</organism>
<name>A0ABQ2KXT8_9NOCA</name>
<feature type="region of interest" description="Disordered" evidence="1">
    <location>
        <begin position="1"/>
        <end position="29"/>
    </location>
</feature>
<reference evidence="3" key="1">
    <citation type="journal article" date="2019" name="Int. J. Syst. Evol. Microbiol.">
        <title>The Global Catalogue of Microorganisms (GCM) 10K type strain sequencing project: providing services to taxonomists for standard genome sequencing and annotation.</title>
        <authorList>
            <consortium name="The Broad Institute Genomics Platform"/>
            <consortium name="The Broad Institute Genome Sequencing Center for Infectious Disease"/>
            <person name="Wu L."/>
            <person name="Ma J."/>
        </authorList>
    </citation>
    <scope>NUCLEOTIDE SEQUENCE [LARGE SCALE GENOMIC DNA]</scope>
    <source>
        <strain evidence="3">CGMCC 4.7329</strain>
    </source>
</reference>
<proteinExistence type="predicted"/>
<sequence>MLYHSHQGAQDGRSVVPSQQHYGPGQQSTASALTSFVTYAKEMQDLDEKTYPDEYAAHCHRIRQLEPMLRVHGILDVMEIRNPAIAALLER</sequence>
<gene>
    <name evidence="2" type="ORF">GCM10011610_61400</name>
</gene>
<evidence type="ECO:0000313" key="2">
    <source>
        <dbReference type="EMBL" id="GGN96504.1"/>
    </source>
</evidence>
<comment type="caution">
    <text evidence="2">The sequence shown here is derived from an EMBL/GenBank/DDBJ whole genome shotgun (WGS) entry which is preliminary data.</text>
</comment>
<keyword evidence="3" id="KW-1185">Reference proteome</keyword>
<dbReference type="RefSeq" id="WP_189033980.1">
    <property type="nucleotide sequence ID" value="NZ_BMNE01000010.1"/>
</dbReference>
<feature type="compositionally biased region" description="Polar residues" evidence="1">
    <location>
        <begin position="16"/>
        <end position="29"/>
    </location>
</feature>
<accession>A0ABQ2KXT8</accession>
<evidence type="ECO:0000256" key="1">
    <source>
        <dbReference type="SAM" id="MobiDB-lite"/>
    </source>
</evidence>
<dbReference type="EMBL" id="BMNE01000010">
    <property type="protein sequence ID" value="GGN96504.1"/>
    <property type="molecule type" value="Genomic_DNA"/>
</dbReference>
<protein>
    <submittedName>
        <fullName evidence="2">Uncharacterized protein</fullName>
    </submittedName>
</protein>
<evidence type="ECO:0000313" key="3">
    <source>
        <dbReference type="Proteomes" id="UP000658127"/>
    </source>
</evidence>